<dbReference type="GO" id="GO:0046872">
    <property type="term" value="F:metal ion binding"/>
    <property type="evidence" value="ECO:0007669"/>
    <property type="project" value="InterPro"/>
</dbReference>
<evidence type="ECO:0000313" key="3">
    <source>
        <dbReference type="EMBL" id="AUN98734.1"/>
    </source>
</evidence>
<dbReference type="PANTHER" id="PTHR11851">
    <property type="entry name" value="METALLOPROTEASE"/>
    <property type="match status" value="1"/>
</dbReference>
<dbReference type="RefSeq" id="WP_102244025.1">
    <property type="nucleotide sequence ID" value="NZ_CP025704.1"/>
</dbReference>
<dbReference type="InterPro" id="IPR011249">
    <property type="entry name" value="Metalloenz_LuxS/M16"/>
</dbReference>
<dbReference type="InterPro" id="IPR011765">
    <property type="entry name" value="Pept_M16_N"/>
</dbReference>
<feature type="domain" description="Peptidase M16 N-terminal" evidence="1">
    <location>
        <begin position="42"/>
        <end position="163"/>
    </location>
</feature>
<dbReference type="EMBL" id="CP025704">
    <property type="protein sequence ID" value="AUN98734.1"/>
    <property type="molecule type" value="Genomic_DNA"/>
</dbReference>
<dbReference type="AlphaFoldDB" id="A0A2K9NVD9"/>
<evidence type="ECO:0000259" key="2">
    <source>
        <dbReference type="Pfam" id="PF05193"/>
    </source>
</evidence>
<keyword evidence="4" id="KW-1185">Reference proteome</keyword>
<dbReference type="InterPro" id="IPR007863">
    <property type="entry name" value="Peptidase_M16_C"/>
</dbReference>
<dbReference type="Pfam" id="PF00675">
    <property type="entry name" value="Peptidase_M16"/>
    <property type="match status" value="1"/>
</dbReference>
<dbReference type="Proteomes" id="UP000235584">
    <property type="component" value="Chromosome"/>
</dbReference>
<protein>
    <submittedName>
        <fullName evidence="3">Uncharacterized protein</fullName>
    </submittedName>
</protein>
<feature type="domain" description="Peptidase M16 C-terminal" evidence="2">
    <location>
        <begin position="247"/>
        <end position="369"/>
    </location>
</feature>
<evidence type="ECO:0000259" key="1">
    <source>
        <dbReference type="Pfam" id="PF00675"/>
    </source>
</evidence>
<organism evidence="3 4">
    <name type="scientific">Bacteriovorax stolpii</name>
    <name type="common">Bdellovibrio stolpii</name>
    <dbReference type="NCBI Taxonomy" id="960"/>
    <lineage>
        <taxon>Bacteria</taxon>
        <taxon>Pseudomonadati</taxon>
        <taxon>Bdellovibrionota</taxon>
        <taxon>Bacteriovoracia</taxon>
        <taxon>Bacteriovoracales</taxon>
        <taxon>Bacteriovoracaceae</taxon>
        <taxon>Bacteriovorax</taxon>
    </lineage>
</organism>
<dbReference type="Gene3D" id="3.30.830.10">
    <property type="entry name" value="Metalloenzyme, LuxS/M16 peptidase-like"/>
    <property type="match status" value="2"/>
</dbReference>
<evidence type="ECO:0000313" key="4">
    <source>
        <dbReference type="Proteomes" id="UP000235584"/>
    </source>
</evidence>
<dbReference type="PANTHER" id="PTHR11851:SF224">
    <property type="entry name" value="PROCESSING PROTEASE"/>
    <property type="match status" value="1"/>
</dbReference>
<dbReference type="Pfam" id="PF05193">
    <property type="entry name" value="Peptidase_M16_C"/>
    <property type="match status" value="1"/>
</dbReference>
<gene>
    <name evidence="3" type="ORF">C0V70_11605</name>
</gene>
<dbReference type="KEGG" id="bsto:C0V70_11605"/>
<proteinExistence type="predicted"/>
<name>A0A2K9NVD9_BACTC</name>
<reference evidence="3 4" key="1">
    <citation type="submission" date="2018-01" db="EMBL/GenBank/DDBJ databases">
        <title>Complete genome sequence of Bacteriovorax stolpii DSM12778.</title>
        <authorList>
            <person name="Tang B."/>
            <person name="Chang J."/>
        </authorList>
    </citation>
    <scope>NUCLEOTIDE SEQUENCE [LARGE SCALE GENOMIC DNA]</scope>
    <source>
        <strain evidence="3 4">DSM 12778</strain>
    </source>
</reference>
<dbReference type="InterPro" id="IPR050361">
    <property type="entry name" value="MPP/UQCRC_Complex"/>
</dbReference>
<sequence>MKKPLLLLAALGLSFNAFAASGAKPVAIEDNIKRLKWNGIDVVYIEDNRFPTYDLTIYFADGALSEKKGQNGLSIHAFNLLDSGTDKLSQKEILDQLEFLGTEFGADVTHEYSTVTVSGLTKDLKTSMTQICSLMRSATYPENVIKKELQLERNGLQSLVASPQGLSERVFREISLGGTPYSYPVAGKLKDLATYTPAALRAQMNYFLDNVKKRVYLTGPKSALALEKILVDECRFKGSDSDFVRAVDAPKKKTAKREFIFVPVPDANQVQLRIGRFLNYDETNERNLDALASDFLGGGFTSRLMREVRVKRGLTYSIGSFISSQKQYGRAGISTFTKNQTIDRLIEVIDEAVTKIHTEGITEEDLDRSTQGMIGAYPFKFESNPAFLGQLLLLDHIGKPYSDLFDFKDAVKKYNAKDVAKKIGDIFGMKKQTIFVLGDKSIEPKLRALTKKYGPLKVVDYKQYL</sequence>
<dbReference type="OrthoDB" id="9811314at2"/>
<dbReference type="SUPFAM" id="SSF63411">
    <property type="entry name" value="LuxS/MPP-like metallohydrolase"/>
    <property type="match status" value="2"/>
</dbReference>
<accession>A0A2K9NVD9</accession>